<dbReference type="OrthoDB" id="5512589at2759"/>
<protein>
    <recommendedName>
        <fullName evidence="10">Hexosyltransferase</fullName>
        <ecNumber evidence="10">2.4.1.-</ecNumber>
    </recommendedName>
</protein>
<keyword evidence="4" id="KW-0808">Transferase</keyword>
<organism evidence="11 12">
    <name type="scientific">Polarella glacialis</name>
    <name type="common">Dinoflagellate</name>
    <dbReference type="NCBI Taxonomy" id="89957"/>
    <lineage>
        <taxon>Eukaryota</taxon>
        <taxon>Sar</taxon>
        <taxon>Alveolata</taxon>
        <taxon>Dinophyceae</taxon>
        <taxon>Suessiales</taxon>
        <taxon>Suessiaceae</taxon>
        <taxon>Polarella</taxon>
    </lineage>
</organism>
<dbReference type="Proteomes" id="UP000654075">
    <property type="component" value="Unassembled WGS sequence"/>
</dbReference>
<dbReference type="GO" id="GO:0000139">
    <property type="term" value="C:Golgi membrane"/>
    <property type="evidence" value="ECO:0007669"/>
    <property type="project" value="UniProtKB-SubCell"/>
</dbReference>
<reference evidence="11" key="1">
    <citation type="submission" date="2021-02" db="EMBL/GenBank/DDBJ databases">
        <authorList>
            <person name="Dougan E. K."/>
            <person name="Rhodes N."/>
            <person name="Thang M."/>
            <person name="Chan C."/>
        </authorList>
    </citation>
    <scope>NUCLEOTIDE SEQUENCE</scope>
</reference>
<keyword evidence="6" id="KW-0735">Signal-anchor</keyword>
<gene>
    <name evidence="11" type="ORF">PGLA1383_LOCUS18923</name>
</gene>
<dbReference type="PANTHER" id="PTHR11214">
    <property type="entry name" value="BETA-1,3-N-ACETYLGLUCOSAMINYLTRANSFERASE"/>
    <property type="match status" value="1"/>
</dbReference>
<dbReference type="InterPro" id="IPR002659">
    <property type="entry name" value="Glyco_trans_31"/>
</dbReference>
<keyword evidence="12" id="KW-1185">Reference proteome</keyword>
<sequence length="262" mass="28640">VHAAVFLVPTALLAILGLFAVDVITWQYEAEALKIPPALEVGGHTNNNNDNNNDKDTLVGAGEWSKNANLVSASSPPPPVDPCQGQGIVSTLLVPGLRASSACRTKAMHHAPLFVSVTSPVGNFKLRKARRKKWLKTPNFPSVDRASYAFVVGKSDDMEVQRKIVAEMEEFGDVIQLDSLDTFPNLAVKSVAAAAWVAVMLDLSKVQYWLKVEDYMANSFKDIDELVKKLSKQAEVQPWYGGGMIFGDAEVLRDGRWGCAKR</sequence>
<evidence type="ECO:0000256" key="9">
    <source>
        <dbReference type="ARBA" id="ARBA00023136"/>
    </source>
</evidence>
<feature type="non-terminal residue" evidence="11">
    <location>
        <position position="1"/>
    </location>
</feature>
<accession>A0A813EII5</accession>
<evidence type="ECO:0000256" key="3">
    <source>
        <dbReference type="ARBA" id="ARBA00022676"/>
    </source>
</evidence>
<comment type="caution">
    <text evidence="11">The sequence shown here is derived from an EMBL/GenBank/DDBJ whole genome shotgun (WGS) entry which is preliminary data.</text>
</comment>
<keyword evidence="8 10" id="KW-0333">Golgi apparatus</keyword>
<name>A0A813EII5_POLGL</name>
<evidence type="ECO:0000256" key="5">
    <source>
        <dbReference type="ARBA" id="ARBA00022692"/>
    </source>
</evidence>
<evidence type="ECO:0000256" key="4">
    <source>
        <dbReference type="ARBA" id="ARBA00022679"/>
    </source>
</evidence>
<dbReference type="GO" id="GO:0006493">
    <property type="term" value="P:protein O-linked glycosylation"/>
    <property type="evidence" value="ECO:0007669"/>
    <property type="project" value="TreeGrafter"/>
</dbReference>
<dbReference type="EMBL" id="CAJNNV010012288">
    <property type="protein sequence ID" value="CAE8600608.1"/>
    <property type="molecule type" value="Genomic_DNA"/>
</dbReference>
<dbReference type="GO" id="GO:0016758">
    <property type="term" value="F:hexosyltransferase activity"/>
    <property type="evidence" value="ECO:0007669"/>
    <property type="project" value="InterPro"/>
</dbReference>
<keyword evidence="7" id="KW-1133">Transmembrane helix</keyword>
<evidence type="ECO:0000256" key="7">
    <source>
        <dbReference type="ARBA" id="ARBA00022989"/>
    </source>
</evidence>
<dbReference type="AlphaFoldDB" id="A0A813EII5"/>
<proteinExistence type="inferred from homology"/>
<dbReference type="EC" id="2.4.1.-" evidence="10"/>
<evidence type="ECO:0000256" key="2">
    <source>
        <dbReference type="ARBA" id="ARBA00008661"/>
    </source>
</evidence>
<evidence type="ECO:0000313" key="12">
    <source>
        <dbReference type="Proteomes" id="UP000654075"/>
    </source>
</evidence>
<evidence type="ECO:0000256" key="6">
    <source>
        <dbReference type="ARBA" id="ARBA00022968"/>
    </source>
</evidence>
<evidence type="ECO:0000256" key="10">
    <source>
        <dbReference type="RuleBase" id="RU363063"/>
    </source>
</evidence>
<comment type="subcellular location">
    <subcellularLocation>
        <location evidence="1 10">Golgi apparatus membrane</location>
        <topology evidence="1 10">Single-pass type II membrane protein</topology>
    </subcellularLocation>
</comment>
<dbReference type="Pfam" id="PF01762">
    <property type="entry name" value="Galactosyl_T"/>
    <property type="match status" value="1"/>
</dbReference>
<evidence type="ECO:0000256" key="8">
    <source>
        <dbReference type="ARBA" id="ARBA00023034"/>
    </source>
</evidence>
<dbReference type="PANTHER" id="PTHR11214:SF314">
    <property type="entry name" value="HEXOSYLTRANSFERASE"/>
    <property type="match status" value="1"/>
</dbReference>
<feature type="non-terminal residue" evidence="11">
    <location>
        <position position="262"/>
    </location>
</feature>
<keyword evidence="3 10" id="KW-0328">Glycosyltransferase</keyword>
<evidence type="ECO:0000313" key="11">
    <source>
        <dbReference type="EMBL" id="CAE8600608.1"/>
    </source>
</evidence>
<evidence type="ECO:0000256" key="1">
    <source>
        <dbReference type="ARBA" id="ARBA00004323"/>
    </source>
</evidence>
<keyword evidence="5" id="KW-0812">Transmembrane</keyword>
<keyword evidence="9" id="KW-0472">Membrane</keyword>
<comment type="similarity">
    <text evidence="2 10">Belongs to the glycosyltransferase 31 family.</text>
</comment>